<dbReference type="Proteomes" id="UP000184080">
    <property type="component" value="Unassembled WGS sequence"/>
</dbReference>
<name>A0A1M6EXN4_9CLOT</name>
<keyword evidence="3" id="KW-1185">Reference proteome</keyword>
<evidence type="ECO:0000313" key="2">
    <source>
        <dbReference type="EMBL" id="SHI90192.1"/>
    </source>
</evidence>
<evidence type="ECO:0000259" key="1">
    <source>
        <dbReference type="SMART" id="SM00959"/>
    </source>
</evidence>
<accession>A0A1M6EXN4</accession>
<dbReference type="RefSeq" id="WP_073005561.1">
    <property type="nucleotide sequence ID" value="NZ_FQZO01000002.1"/>
</dbReference>
<dbReference type="AlphaFoldDB" id="A0A1M6EXN4"/>
<dbReference type="Pfam" id="PF07498">
    <property type="entry name" value="Rho_N"/>
    <property type="match status" value="1"/>
</dbReference>
<proteinExistence type="predicted"/>
<reference evidence="2 3" key="1">
    <citation type="submission" date="2016-11" db="EMBL/GenBank/DDBJ databases">
        <authorList>
            <person name="Jaros S."/>
            <person name="Januszkiewicz K."/>
            <person name="Wedrychowicz H."/>
        </authorList>
    </citation>
    <scope>NUCLEOTIDE SEQUENCE [LARGE SCALE GENOMIC DNA]</scope>
    <source>
        <strain evidence="2 3">DSM 21864</strain>
    </source>
</reference>
<dbReference type="OrthoDB" id="2665494at2"/>
<dbReference type="PANTHER" id="PTHR34449">
    <property type="entry name" value="RHO TERMINATION FACTOR"/>
    <property type="match status" value="1"/>
</dbReference>
<protein>
    <submittedName>
        <fullName evidence="2">Rho termination factor, N-terminal domain</fullName>
    </submittedName>
</protein>
<dbReference type="SMART" id="SM00959">
    <property type="entry name" value="Rho_N"/>
    <property type="match status" value="1"/>
</dbReference>
<organism evidence="2 3">
    <name type="scientific">Clostridium amylolyticum</name>
    <dbReference type="NCBI Taxonomy" id="1121298"/>
    <lineage>
        <taxon>Bacteria</taxon>
        <taxon>Bacillati</taxon>
        <taxon>Bacillota</taxon>
        <taxon>Clostridia</taxon>
        <taxon>Eubacteriales</taxon>
        <taxon>Clostridiaceae</taxon>
        <taxon>Clostridium</taxon>
    </lineage>
</organism>
<dbReference type="GO" id="GO:0006353">
    <property type="term" value="P:DNA-templated transcription termination"/>
    <property type="evidence" value="ECO:0007669"/>
    <property type="project" value="InterPro"/>
</dbReference>
<evidence type="ECO:0000313" key="3">
    <source>
        <dbReference type="Proteomes" id="UP000184080"/>
    </source>
</evidence>
<dbReference type="PANTHER" id="PTHR34449:SF2">
    <property type="entry name" value="RHO TERMINATION FACTOR"/>
    <property type="match status" value="1"/>
</dbReference>
<dbReference type="InterPro" id="IPR011112">
    <property type="entry name" value="Rho-like_N"/>
</dbReference>
<dbReference type="InterPro" id="IPR036269">
    <property type="entry name" value="Rho_N_sf"/>
</dbReference>
<sequence length="93" mass="10730">MAKYKILAPNKEYTGLSAGVSFINGEAETENEWLVDWFRNKGYEVTKEEQRIEELTVKELKELAKDKGIEGYSDMKKDELIKVLEGVEDVKQD</sequence>
<feature type="domain" description="Rho termination factor-like N-terminal" evidence="1">
    <location>
        <begin position="51"/>
        <end position="92"/>
    </location>
</feature>
<dbReference type="Gene3D" id="1.10.720.10">
    <property type="match status" value="1"/>
</dbReference>
<dbReference type="SUPFAM" id="SSF68912">
    <property type="entry name" value="Rho N-terminal domain-like"/>
    <property type="match status" value="1"/>
</dbReference>
<dbReference type="STRING" id="1121298.SAMN05444401_1734"/>
<gene>
    <name evidence="2" type="ORF">SAMN05444401_1734</name>
</gene>
<dbReference type="EMBL" id="FQZO01000002">
    <property type="protein sequence ID" value="SHI90192.1"/>
    <property type="molecule type" value="Genomic_DNA"/>
</dbReference>